<protein>
    <submittedName>
        <fullName evidence="1">Uncharacterized protein</fullName>
    </submittedName>
</protein>
<accession>D7VGH0</accession>
<evidence type="ECO:0000313" key="2">
    <source>
        <dbReference type="Proteomes" id="UP000006258"/>
    </source>
</evidence>
<dbReference type="AlphaFoldDB" id="D7VGH0"/>
<reference evidence="1" key="1">
    <citation type="submission" date="2010-07" db="EMBL/GenBank/DDBJ databases">
        <authorList>
            <person name="Muzny D."/>
            <person name="Qin X."/>
            <person name="Buhay C."/>
            <person name="Dugan-Rocha S."/>
            <person name="Ding Y."/>
            <person name="Chen G."/>
            <person name="Hawes A."/>
            <person name="Holder M."/>
            <person name="Jhangiani S."/>
            <person name="Johnson A."/>
            <person name="Khan Z."/>
            <person name="Li Z."/>
            <person name="Liu W."/>
            <person name="Liu X."/>
            <person name="Perez L."/>
            <person name="Shen H."/>
            <person name="Wang Q."/>
            <person name="Watt J."/>
            <person name="Xi L."/>
            <person name="Xin Y."/>
            <person name="Zhou J."/>
            <person name="Deng J."/>
            <person name="Jiang H."/>
            <person name="Liu Y."/>
            <person name="Qu J."/>
            <person name="Song X.-Z."/>
            <person name="Zhang L."/>
            <person name="Villasana D."/>
            <person name="Johnson A."/>
            <person name="Liu J."/>
            <person name="Liyanage D."/>
            <person name="Lorensuhewa L."/>
            <person name="Robinson T."/>
            <person name="Song A."/>
            <person name="Song B.-B."/>
            <person name="Dinh H."/>
            <person name="Thornton R."/>
            <person name="Coyle M."/>
            <person name="Francisco L."/>
            <person name="Jackson L."/>
            <person name="Javaid M."/>
            <person name="Korchina V."/>
            <person name="Kovar C."/>
            <person name="Mata R."/>
            <person name="Mathew T."/>
            <person name="Ngo R."/>
            <person name="Nguyen L."/>
            <person name="Nguyen N."/>
            <person name="Okwuonu G."/>
            <person name="Ongeri F."/>
            <person name="Pham C."/>
            <person name="Simmons D."/>
            <person name="Wilczek-Boney K."/>
            <person name="Hale W."/>
            <person name="Jakkamsetti A."/>
            <person name="Pham P."/>
            <person name="Ruth R."/>
            <person name="San Lucas F."/>
            <person name="Warren J."/>
            <person name="Zhang J."/>
            <person name="Zhao Z."/>
            <person name="Zhou C."/>
            <person name="Zhu D."/>
            <person name="Lee S."/>
            <person name="Bess C."/>
            <person name="Blankenburg K."/>
            <person name="Forbes L."/>
            <person name="Fu Q."/>
            <person name="Gubbala S."/>
            <person name="Hirani K."/>
            <person name="Jayaseelan J.C."/>
            <person name="Lara F."/>
            <person name="Munidasa M."/>
            <person name="Palculict T."/>
            <person name="Patil S."/>
            <person name="Pu L.-L."/>
            <person name="Saada N."/>
            <person name="Tang L."/>
            <person name="Weissenberger G."/>
            <person name="Zhu Y."/>
            <person name="Hemphill L."/>
            <person name="Shang Y."/>
            <person name="Youmans B."/>
            <person name="Ayvaz T."/>
            <person name="Ross M."/>
            <person name="Santibanez J."/>
            <person name="Aqrawi P."/>
            <person name="Gross S."/>
            <person name="Joshi V."/>
            <person name="Fowler G."/>
            <person name="Nazareth L."/>
            <person name="Reid J."/>
            <person name="Worley K."/>
            <person name="Petrosino J."/>
            <person name="Highlander S."/>
            <person name="Gibbs R."/>
        </authorList>
    </citation>
    <scope>NUCLEOTIDE SEQUENCE [LARGE SCALE GENOMIC DNA]</scope>
    <source>
        <strain evidence="1">ATCC 33861</strain>
    </source>
</reference>
<proteinExistence type="predicted"/>
<evidence type="ECO:0000313" key="1">
    <source>
        <dbReference type="EMBL" id="EFK60145.1"/>
    </source>
</evidence>
<comment type="caution">
    <text evidence="1">The sequence shown here is derived from an EMBL/GenBank/DDBJ whole genome shotgun (WGS) entry which is preliminary data.</text>
</comment>
<name>D7VGH0_SPHSI</name>
<gene>
    <name evidence="1" type="ORF">HMPREF0766_10089</name>
</gene>
<dbReference type="HOGENOM" id="CLU_041397_0_0_10"/>
<dbReference type="OrthoDB" id="9135477at2"/>
<dbReference type="EMBL" id="ACHA02000001">
    <property type="protein sequence ID" value="EFK60145.1"/>
    <property type="molecule type" value="Genomic_DNA"/>
</dbReference>
<dbReference type="eggNOG" id="ENOG502ZBIA">
    <property type="taxonomic scope" value="Bacteria"/>
</dbReference>
<keyword evidence="2" id="KW-1185">Reference proteome</keyword>
<dbReference type="RefSeq" id="WP_003002036.1">
    <property type="nucleotide sequence ID" value="NZ_GL379778.1"/>
</dbReference>
<dbReference type="STRING" id="525373.HMPREF0766_10089"/>
<sequence>MKNIVYNNHINNSSFLGRKPVFTPEEENQILAVFFEQLLLFDYVVISTDKDNFTLTFLIRKLGVPTVEKLFRSGYIKLSIKSTFISSGTGRMLSNGSIDENVIYGQPPLVGGTLVDEDLDPEKNIYLGLQSFNLARNKARELIRVIAPYYLTTDNMDLGTSASGLVIDSYKSNLLDNLGLPYDKEPEHLSLQERKKLLELAHSVLEMGVISKNSFKSYNKYNTFEVAESVYNNIGKAYQIRESASQILRIENTPDLQQIFLNNRFEISDIFKLRHLKTAKFFRNWINKVGENQNSAEVTEAYLAEIKESKTFFNSLQGRVIKNTLLFGASAGLGALIAGPAGALTGAAAQPAIGLGIDYGLSLLEEFATEGLFAGKNPKMFIDKLKDEIEE</sequence>
<organism evidence="1 2">
    <name type="scientific">Sphingobacterium spiritivorum ATCC 33861</name>
    <dbReference type="NCBI Taxonomy" id="525373"/>
    <lineage>
        <taxon>Bacteria</taxon>
        <taxon>Pseudomonadati</taxon>
        <taxon>Bacteroidota</taxon>
        <taxon>Sphingobacteriia</taxon>
        <taxon>Sphingobacteriales</taxon>
        <taxon>Sphingobacteriaceae</taxon>
        <taxon>Sphingobacterium</taxon>
    </lineage>
</organism>
<dbReference type="Proteomes" id="UP000006258">
    <property type="component" value="Unassembled WGS sequence"/>
</dbReference>
<dbReference type="GeneID" id="95430456"/>